<keyword evidence="4" id="KW-0802">TPR repeat</keyword>
<evidence type="ECO:0000256" key="2">
    <source>
        <dbReference type="ARBA" id="ARBA00022574"/>
    </source>
</evidence>
<keyword evidence="11" id="KW-1185">Reference proteome</keyword>
<dbReference type="OrthoDB" id="2186662at2759"/>
<dbReference type="Pfam" id="PF23878">
    <property type="entry name" value="TPR_ELP1"/>
    <property type="match status" value="1"/>
</dbReference>
<dbReference type="PANTHER" id="PTHR15722">
    <property type="entry name" value="IFT140/172-RELATED"/>
    <property type="match status" value="1"/>
</dbReference>
<dbReference type="InterPro" id="IPR056166">
    <property type="entry name" value="TPR_ELP1"/>
</dbReference>
<dbReference type="GO" id="GO:0030992">
    <property type="term" value="C:intraciliary transport particle B"/>
    <property type="evidence" value="ECO:0007669"/>
    <property type="project" value="TreeGrafter"/>
</dbReference>
<evidence type="ECO:0000256" key="4">
    <source>
        <dbReference type="ARBA" id="ARBA00022803"/>
    </source>
</evidence>
<dbReference type="GO" id="GO:0005930">
    <property type="term" value="C:axoneme"/>
    <property type="evidence" value="ECO:0007669"/>
    <property type="project" value="TreeGrafter"/>
</dbReference>
<evidence type="ECO:0000256" key="6">
    <source>
        <dbReference type="ARBA" id="ARBA00023273"/>
    </source>
</evidence>
<evidence type="ECO:0000256" key="3">
    <source>
        <dbReference type="ARBA" id="ARBA00022737"/>
    </source>
</evidence>
<evidence type="ECO:0000313" key="10">
    <source>
        <dbReference type="EMBL" id="KAG5186629.1"/>
    </source>
</evidence>
<dbReference type="PANTHER" id="PTHR15722:SF2">
    <property type="entry name" value="INTRAFLAGELLAR TRANSPORT PROTEIN 172 HOMOLOG"/>
    <property type="match status" value="1"/>
</dbReference>
<keyword evidence="6" id="KW-0966">Cell projection</keyword>
<dbReference type="InterPro" id="IPR015943">
    <property type="entry name" value="WD40/YVTN_repeat-like_dom_sf"/>
</dbReference>
<protein>
    <submittedName>
        <fullName evidence="10">Intraflagellar transport protein</fullName>
    </submittedName>
</protein>
<keyword evidence="5" id="KW-0969">Cilium</keyword>
<feature type="region of interest" description="Disordered" evidence="8">
    <location>
        <begin position="354"/>
        <end position="375"/>
    </location>
</feature>
<dbReference type="EMBL" id="JAFCMP010000108">
    <property type="protein sequence ID" value="KAG5186629.1"/>
    <property type="molecule type" value="Genomic_DNA"/>
</dbReference>
<comment type="subcellular location">
    <subcellularLocation>
        <location evidence="1">Cell projection</location>
        <location evidence="1">Cilium</location>
    </subcellularLocation>
</comment>
<dbReference type="Gene3D" id="2.130.10.10">
    <property type="entry name" value="YVTN repeat-like/Quinoprotein amine dehydrogenase"/>
    <property type="match status" value="1"/>
</dbReference>
<dbReference type="SUPFAM" id="SSF50978">
    <property type="entry name" value="WD40 repeat-like"/>
    <property type="match status" value="1"/>
</dbReference>
<keyword evidence="2" id="KW-0853">WD repeat</keyword>
<dbReference type="InterPro" id="IPR011990">
    <property type="entry name" value="TPR-like_helical_dom_sf"/>
</dbReference>
<comment type="caution">
    <text evidence="10">The sequence shown here is derived from an EMBL/GenBank/DDBJ whole genome shotgun (WGS) entry which is preliminary data.</text>
</comment>
<dbReference type="GO" id="GO:0036064">
    <property type="term" value="C:ciliary basal body"/>
    <property type="evidence" value="ECO:0007669"/>
    <property type="project" value="TreeGrafter"/>
</dbReference>
<keyword evidence="10" id="KW-0282">Flagellum</keyword>
<keyword evidence="3" id="KW-0677">Repeat</keyword>
<name>A0A835Z5T0_9STRA</name>
<accession>A0A835Z5T0</accession>
<dbReference type="SUPFAM" id="SSF48452">
    <property type="entry name" value="TPR-like"/>
    <property type="match status" value="1"/>
</dbReference>
<organism evidence="10 11">
    <name type="scientific">Tribonema minus</name>
    <dbReference type="NCBI Taxonomy" id="303371"/>
    <lineage>
        <taxon>Eukaryota</taxon>
        <taxon>Sar</taxon>
        <taxon>Stramenopiles</taxon>
        <taxon>Ochrophyta</taxon>
        <taxon>PX clade</taxon>
        <taxon>Xanthophyceae</taxon>
        <taxon>Tribonematales</taxon>
        <taxon>Tribonemataceae</taxon>
        <taxon>Tribonema</taxon>
    </lineage>
</organism>
<evidence type="ECO:0000256" key="7">
    <source>
        <dbReference type="ARBA" id="ARBA00038130"/>
    </source>
</evidence>
<dbReference type="InterPro" id="IPR036322">
    <property type="entry name" value="WD40_repeat_dom_sf"/>
</dbReference>
<feature type="domain" description="ELP1 TPR" evidence="9">
    <location>
        <begin position="1008"/>
        <end position="1091"/>
    </location>
</feature>
<comment type="similarity">
    <text evidence="7">Belongs to the IFT172 family.</text>
</comment>
<dbReference type="Gene3D" id="1.25.40.470">
    <property type="match status" value="2"/>
</dbReference>
<dbReference type="Proteomes" id="UP000664859">
    <property type="component" value="Unassembled WGS sequence"/>
</dbReference>
<dbReference type="GO" id="GO:0042073">
    <property type="term" value="P:intraciliary transport"/>
    <property type="evidence" value="ECO:0007669"/>
    <property type="project" value="TreeGrafter"/>
</dbReference>
<sequence length="1680" mass="183041">MAFGPDSSRLAIAQTDNIVFVYKLGAEWGEKKSICNKFPQPSPVKIGQLRTNKPATLYNADSFVAALAASADGNGVVSAHADGAIYRFLFDDSGGGPSHARLAVHPCVPYALSWGRSIVAAGNDCQVVFYGVDGGLERTFDYSNSPKCKEFSAAAFNPSGDAVVVGNFNSFYVYAHNHRAGLWEEVGIKEVENMYTVTSLGWKADGSRLAVGTLCGVVDVYDACVKRSRYRGKFEFTYVSLSQVIVKRLGTGARIVLKSHFGCEILKINIFKDRYVAANTTETLLLGDLETLKLSEVPWNFNSGGEKFIFDAPAAALVFAAGELSVVEYGHNEVAAAVRTDHISAHLLSVRLNERPPRTGAPDDPDTPRADEHDGQNKKMAYLLDAQTVNVKNLVTQASVTVNHDCRIDWLELNSRGNLLLFRDKRRQLHLFNVDNQTRTTLLNLCNYVQWVPDSDVVVAQSRTSLCVWYNIHAPDQVTNHQIKGDVYEIERSSGRTEVIVNEGFREASYLLDEALIEFGTAIDDRDYAKAMEILEPLELTPEAAAMWSQLCDMALAHGDVLIAERCAAALGDVPRAAYLHALSAAAAAVGGGEGGGRDHWSVRHRMCLLRKDLKGAEDALLAQGRVEEAIAMYEKVLLDTNQDQRAALLKEAEGDAEEAMRLYLKAGLPAQAARVLKENERSVKSGRAQWLETLAAALGSAGMHDRAGDCFEELGQLQRALDAYVRGGAFRKGVDLARRSFPGEVVKLEEAWGDWLVGQKQLDMAINHYIEARANGKAMEAALSARQWTKAAQLVEALDGGAARPYYKKLARHHEDAGQLQLAEKFYVRADAPELAVDMYTKANQWEAAHKLASSYMSEGEVRMLYIDQAQKLEAIGKLREAERLLVQVNEADMAISLYKRHRRYDDMVRLVTAHRGELLKETHMFLAQQLEVEGDFTQAEGHYAAAGEWLAAVNMFRGLDMWEDALRVARHHGGAAAQKRVAYAWALALGGGDKGARALTKHGLVDAAIDYAAELRDFANAFELARAAAPARLPDIHLKHGMFLEDEERFAEAEAEFVLAGKPREAVDMLVHQKDWTGALRVAQEQEPAAVPDVLCAEADDALATAAAAGGEALESARGRAETLFLQASRPERALAMWEEAGQYTEALRVCGRHLPHRLAEVEGRNQAAQAVSGRGGTKANYLATARAYEQSRNWAGAIDALLQARAGTMATSGAGTQELEDVWSRALDIARTQAPNRHVAVAREVASRLVALGRHEAAADALRDARQLEEAAEVAMGGGAWDKAREVATGHAALAEQVERAYQRHLVRGEAADELVEIGQTSAALDIIAQRGDWQRLWEVAARENVPPAALARYAALRVTGLLKEVEAARQRATAAEDGAAAAAAAAAAAMAEAVGTLAERGLPGAKEAMGMYEGLVKAVLGMTQEEEAAAEKLPENSREIVAGLRGVLYDLWQATSGGKGGQQRSSKAADDVEHLLLAAHYSALLQQCVRHGGRDCAALAARMALTLLRYSDLAPADKCFYRAGRLAREVGEQSLGFVLLNRYVDLAEAIDEGDASLVDNSDFAHATNVPVVDATTLPRYHYLGDEAKREEVRDWVLGVCVDACVEQQLPSAADARGTIYEVLFASELPTCVVTGFPIAKQLLDVNGTKASKRDWNTYVRTFKHCPWTGKPQSPQY</sequence>
<feature type="compositionally biased region" description="Basic and acidic residues" evidence="8">
    <location>
        <begin position="366"/>
        <end position="375"/>
    </location>
</feature>
<evidence type="ECO:0000259" key="9">
    <source>
        <dbReference type="Pfam" id="PF23878"/>
    </source>
</evidence>
<gene>
    <name evidence="10" type="ORF">JKP88DRAFT_271867</name>
</gene>
<evidence type="ECO:0000256" key="8">
    <source>
        <dbReference type="SAM" id="MobiDB-lite"/>
    </source>
</evidence>
<evidence type="ECO:0000313" key="11">
    <source>
        <dbReference type="Proteomes" id="UP000664859"/>
    </source>
</evidence>
<reference evidence="10" key="1">
    <citation type="submission" date="2021-02" db="EMBL/GenBank/DDBJ databases">
        <title>First Annotated Genome of the Yellow-green Alga Tribonema minus.</title>
        <authorList>
            <person name="Mahan K.M."/>
        </authorList>
    </citation>
    <scope>NUCLEOTIDE SEQUENCE</scope>
    <source>
        <strain evidence="10">UTEX B ZZ1240</strain>
    </source>
</reference>
<evidence type="ECO:0000256" key="1">
    <source>
        <dbReference type="ARBA" id="ARBA00004138"/>
    </source>
</evidence>
<evidence type="ECO:0000256" key="5">
    <source>
        <dbReference type="ARBA" id="ARBA00023069"/>
    </source>
</evidence>
<proteinExistence type="inferred from homology"/>